<reference evidence="5" key="1">
    <citation type="submission" date="2006-12" db="EMBL/GenBank/DDBJ databases">
        <authorList>
            <person name="Fouts D.E."/>
            <person name="Nelson K.E."/>
            <person name="Sebastian Y."/>
        </authorList>
    </citation>
    <scope>NUCLEOTIDE SEQUENCE [LARGE SCALE GENOMIC DNA]</scope>
    <source>
        <strain evidence="5">81-176</strain>
    </source>
</reference>
<evidence type="ECO:0007829" key="6">
    <source>
        <dbReference type="PDB" id="8T4C"/>
    </source>
</evidence>
<dbReference type="AlphaFoldDB" id="A0A0H3PAZ9"/>
<dbReference type="InterPro" id="IPR017937">
    <property type="entry name" value="Thioredoxin_CS"/>
</dbReference>
<evidence type="ECO:0000256" key="1">
    <source>
        <dbReference type="ARBA" id="ARBA00023284"/>
    </source>
</evidence>
<protein>
    <submittedName>
        <fullName evidence="4">Thioredoxin, homolog</fullName>
    </submittedName>
</protein>
<dbReference type="PROSITE" id="PS51352">
    <property type="entry name" value="THIOREDOXIN_2"/>
    <property type="match status" value="1"/>
</dbReference>
<dbReference type="Gene3D" id="3.40.30.10">
    <property type="entry name" value="Glutaredoxin"/>
    <property type="match status" value="1"/>
</dbReference>
<feature type="signal peptide" evidence="2">
    <location>
        <begin position="1"/>
        <end position="18"/>
    </location>
</feature>
<dbReference type="PROSITE" id="PS00194">
    <property type="entry name" value="THIOREDOXIN_1"/>
    <property type="match status" value="1"/>
</dbReference>
<dbReference type="Pfam" id="PF00578">
    <property type="entry name" value="AhpC-TSA"/>
    <property type="match status" value="1"/>
</dbReference>
<reference evidence="6" key="2">
    <citation type="journal article" date="2023" name="bioRxiv">
        <title>Dissecting components of the Campylobacter jejuni fetMP-fetABCDEF gene cluster in iron scavenging.</title>
        <authorList>
            <person name="Richardson-Sanchez T."/>
            <person name="Chan A.C.K."/>
            <person name="Sabatino B."/>
            <person name="Lin H."/>
            <person name="Gaynor E.C."/>
            <person name="Murphy M.E.P."/>
        </authorList>
    </citation>
    <scope>X-RAY CRYSTALLOGRAPHY (1.50 ANGSTROMS) OF 22-162</scope>
</reference>
<dbReference type="CDD" id="cd02966">
    <property type="entry name" value="TlpA_like_family"/>
    <property type="match status" value="1"/>
</dbReference>
<sequence length="162" mass="18113">MKKNLLILSILFLLNACSFENSKDTGKVGEKSAEISAKDTLGKAVKLADDNTSLKVLVFFQNGCPSCLKELPSLDEFIQNHPNKISVYAINSIDNANVVKVLAEQFDFKNVKVLKDDLKITNDRYAVFATPTTIIIKDGMIKDRILGEKPWEFFESKLISLL</sequence>
<proteinExistence type="evidence at protein level"/>
<accession>A0A0H3PAZ9</accession>
<dbReference type="RefSeq" id="WP_002868869.1">
    <property type="nucleotide sequence ID" value="NC_008787.1"/>
</dbReference>
<dbReference type="SUPFAM" id="SSF52833">
    <property type="entry name" value="Thioredoxin-like"/>
    <property type="match status" value="1"/>
</dbReference>
<organism evidence="4 5">
    <name type="scientific">Campylobacter jejuni subsp. jejuni serotype O:23/36 (strain 81-176)</name>
    <dbReference type="NCBI Taxonomy" id="354242"/>
    <lineage>
        <taxon>Bacteria</taxon>
        <taxon>Pseudomonadati</taxon>
        <taxon>Campylobacterota</taxon>
        <taxon>Epsilonproteobacteria</taxon>
        <taxon>Campylobacterales</taxon>
        <taxon>Campylobacteraceae</taxon>
        <taxon>Campylobacter</taxon>
    </lineage>
</organism>
<gene>
    <name evidence="4" type="ordered locus">CJJ81176_1655</name>
</gene>
<dbReference type="GO" id="GO:0016491">
    <property type="term" value="F:oxidoreductase activity"/>
    <property type="evidence" value="ECO:0007669"/>
    <property type="project" value="InterPro"/>
</dbReference>
<keyword evidence="6" id="KW-0002">3D-structure</keyword>
<feature type="domain" description="Thioredoxin" evidence="3">
    <location>
        <begin position="26"/>
        <end position="162"/>
    </location>
</feature>
<dbReference type="Proteomes" id="UP000000646">
    <property type="component" value="Chromosome"/>
</dbReference>
<dbReference type="KEGG" id="cjj:CJJ81176_1655"/>
<evidence type="ECO:0000313" key="5">
    <source>
        <dbReference type="Proteomes" id="UP000000646"/>
    </source>
</evidence>
<dbReference type="EMBL" id="CP000538">
    <property type="protein sequence ID" value="EAQ72532.1"/>
    <property type="molecule type" value="Genomic_DNA"/>
</dbReference>
<dbReference type="PDB" id="8T4C">
    <property type="method" value="X-ray"/>
    <property type="resolution" value="1.50 A"/>
    <property type="chains" value="A/B=22-162"/>
</dbReference>
<dbReference type="InterPro" id="IPR036249">
    <property type="entry name" value="Thioredoxin-like_sf"/>
</dbReference>
<keyword evidence="2" id="KW-0732">Signal</keyword>
<evidence type="ECO:0000259" key="3">
    <source>
        <dbReference type="PROSITE" id="PS51352"/>
    </source>
</evidence>
<dbReference type="SMR" id="A0A0H3PAZ9"/>
<feature type="chain" id="PRO_5002616910" evidence="2">
    <location>
        <begin position="19"/>
        <end position="162"/>
    </location>
</feature>
<name>A0A0H3PAZ9_CAMJJ</name>
<dbReference type="GO" id="GO:0016209">
    <property type="term" value="F:antioxidant activity"/>
    <property type="evidence" value="ECO:0007669"/>
    <property type="project" value="InterPro"/>
</dbReference>
<dbReference type="InterPro" id="IPR013766">
    <property type="entry name" value="Thioredoxin_domain"/>
</dbReference>
<dbReference type="HOGENOM" id="CLU_042529_11_2_7"/>
<dbReference type="eggNOG" id="COG0526">
    <property type="taxonomic scope" value="Bacteria"/>
</dbReference>
<evidence type="ECO:0000313" key="4">
    <source>
        <dbReference type="EMBL" id="EAQ72532.1"/>
    </source>
</evidence>
<keyword evidence="1" id="KW-0676">Redox-active center</keyword>
<evidence type="ECO:0000256" key="2">
    <source>
        <dbReference type="SAM" id="SignalP"/>
    </source>
</evidence>
<dbReference type="InterPro" id="IPR000866">
    <property type="entry name" value="AhpC/TSA"/>
</dbReference>